<proteinExistence type="predicted"/>
<evidence type="ECO:0000313" key="6">
    <source>
        <dbReference type="Proteomes" id="UP001056429"/>
    </source>
</evidence>
<name>A0A9J6NW43_9CLOT</name>
<gene>
    <name evidence="5" type="ORF">KDK92_00875</name>
</gene>
<evidence type="ECO:0000256" key="1">
    <source>
        <dbReference type="ARBA" id="ARBA00022448"/>
    </source>
</evidence>
<organism evidence="5 6">
    <name type="scientific">Oceanirhabdus seepicola</name>
    <dbReference type="NCBI Taxonomy" id="2828781"/>
    <lineage>
        <taxon>Bacteria</taxon>
        <taxon>Bacillati</taxon>
        <taxon>Bacillota</taxon>
        <taxon>Clostridia</taxon>
        <taxon>Eubacteriales</taxon>
        <taxon>Clostridiaceae</taxon>
        <taxon>Oceanirhabdus</taxon>
    </lineage>
</organism>
<keyword evidence="1" id="KW-0813">Transport</keyword>
<sequence length="284" mass="32210">MINVKNLFHSYNKDGKFAVKDVSFEVKEGEIFGFLGPSGAGKSTTQNILTGLLQLQQGEVSVVGYDVKTISNKMFNQIGMSFEQSNVYSKMTAKENLDFYRKLFDVETREPEELLELVGLGDKANIRAGEFSKGMKHRLTFARSMINNPRLWFLDEPTTGLDPAIASEIKDIIREENKKGVTIFLTTHNMHIADELCDRVAFIVDGEIKLIDSPRNLKLQYGNKLVEVEYIKEGETIKETLSTIQEEDIKQLQDIIGKYEVQTMHTKEATLEEIFIKVTGRGLE</sequence>
<evidence type="ECO:0000313" key="5">
    <source>
        <dbReference type="EMBL" id="MCM1988276.1"/>
    </source>
</evidence>
<dbReference type="PANTHER" id="PTHR42711:SF18">
    <property type="entry name" value="ABC TRANSPORTER, ATP-BINDING PROTEIN"/>
    <property type="match status" value="1"/>
</dbReference>
<dbReference type="EMBL" id="JAGSOJ010000001">
    <property type="protein sequence ID" value="MCM1988276.1"/>
    <property type="molecule type" value="Genomic_DNA"/>
</dbReference>
<dbReference type="Pfam" id="PF00005">
    <property type="entry name" value="ABC_tran"/>
    <property type="match status" value="1"/>
</dbReference>
<accession>A0A9J6NW43</accession>
<dbReference type="GO" id="GO:0016887">
    <property type="term" value="F:ATP hydrolysis activity"/>
    <property type="evidence" value="ECO:0007669"/>
    <property type="project" value="InterPro"/>
</dbReference>
<dbReference type="PROSITE" id="PS50893">
    <property type="entry name" value="ABC_TRANSPORTER_2"/>
    <property type="match status" value="1"/>
</dbReference>
<evidence type="ECO:0000256" key="2">
    <source>
        <dbReference type="ARBA" id="ARBA00022741"/>
    </source>
</evidence>
<dbReference type="SUPFAM" id="SSF52540">
    <property type="entry name" value="P-loop containing nucleoside triphosphate hydrolases"/>
    <property type="match status" value="1"/>
</dbReference>
<dbReference type="InterPro" id="IPR050763">
    <property type="entry name" value="ABC_transporter_ATP-binding"/>
</dbReference>
<dbReference type="SMART" id="SM00382">
    <property type="entry name" value="AAA"/>
    <property type="match status" value="1"/>
</dbReference>
<dbReference type="GO" id="GO:0005524">
    <property type="term" value="F:ATP binding"/>
    <property type="evidence" value="ECO:0007669"/>
    <property type="project" value="UniProtKB-KW"/>
</dbReference>
<reference evidence="5" key="1">
    <citation type="journal article" date="2021" name="mSystems">
        <title>Bacteria and Archaea Synergistically Convert Glycine Betaine to Biogenic Methane in the Formosa Cold Seep of the South China Sea.</title>
        <authorList>
            <person name="Li L."/>
            <person name="Zhang W."/>
            <person name="Zhang S."/>
            <person name="Song L."/>
            <person name="Sun Q."/>
            <person name="Zhang H."/>
            <person name="Xiang H."/>
            <person name="Dong X."/>
        </authorList>
    </citation>
    <scope>NUCLEOTIDE SEQUENCE</scope>
    <source>
        <strain evidence="5">ZWT</strain>
    </source>
</reference>
<dbReference type="InterPro" id="IPR003439">
    <property type="entry name" value="ABC_transporter-like_ATP-bd"/>
</dbReference>
<protein>
    <submittedName>
        <fullName evidence="5">ABC transporter ATP-binding protein</fullName>
    </submittedName>
</protein>
<dbReference type="RefSeq" id="WP_250857132.1">
    <property type="nucleotide sequence ID" value="NZ_JAGSOJ010000001.1"/>
</dbReference>
<dbReference type="PANTHER" id="PTHR42711">
    <property type="entry name" value="ABC TRANSPORTER ATP-BINDING PROTEIN"/>
    <property type="match status" value="1"/>
</dbReference>
<evidence type="ECO:0000259" key="4">
    <source>
        <dbReference type="PROSITE" id="PS50893"/>
    </source>
</evidence>
<dbReference type="Gene3D" id="3.40.50.300">
    <property type="entry name" value="P-loop containing nucleotide triphosphate hydrolases"/>
    <property type="match status" value="1"/>
</dbReference>
<evidence type="ECO:0000256" key="3">
    <source>
        <dbReference type="ARBA" id="ARBA00022840"/>
    </source>
</evidence>
<keyword evidence="3 5" id="KW-0067">ATP-binding</keyword>
<comment type="caution">
    <text evidence="5">The sequence shown here is derived from an EMBL/GenBank/DDBJ whole genome shotgun (WGS) entry which is preliminary data.</text>
</comment>
<dbReference type="InterPro" id="IPR027417">
    <property type="entry name" value="P-loop_NTPase"/>
</dbReference>
<keyword evidence="2" id="KW-0547">Nucleotide-binding</keyword>
<dbReference type="AlphaFoldDB" id="A0A9J6NW43"/>
<dbReference type="Proteomes" id="UP001056429">
    <property type="component" value="Unassembled WGS sequence"/>
</dbReference>
<dbReference type="InterPro" id="IPR003593">
    <property type="entry name" value="AAA+_ATPase"/>
</dbReference>
<reference evidence="5" key="2">
    <citation type="submission" date="2021-04" db="EMBL/GenBank/DDBJ databases">
        <authorList>
            <person name="Dong X."/>
        </authorList>
    </citation>
    <scope>NUCLEOTIDE SEQUENCE</scope>
    <source>
        <strain evidence="5">ZWT</strain>
    </source>
</reference>
<feature type="domain" description="ABC transporter" evidence="4">
    <location>
        <begin position="2"/>
        <end position="230"/>
    </location>
</feature>
<keyword evidence="6" id="KW-1185">Reference proteome</keyword>